<name>A0A1B7MDB4_9AGAM</name>
<gene>
    <name evidence="2" type="ORF">K503DRAFT_807031</name>
</gene>
<proteinExistence type="predicted"/>
<keyword evidence="3" id="KW-1185">Reference proteome</keyword>
<accession>A0A1B7MDB4</accession>
<evidence type="ECO:0000313" key="3">
    <source>
        <dbReference type="Proteomes" id="UP000092154"/>
    </source>
</evidence>
<dbReference type="InParanoid" id="A0A1B7MDB4"/>
<evidence type="ECO:0000256" key="1">
    <source>
        <dbReference type="SAM" id="MobiDB-lite"/>
    </source>
</evidence>
<reference evidence="2 3" key="1">
    <citation type="submission" date="2016-06" db="EMBL/GenBank/DDBJ databases">
        <title>Comparative genomics of the ectomycorrhizal sister species Rhizopogon vinicolor and Rhizopogon vesiculosus (Basidiomycota: Boletales) reveals a divergence of the mating type B locus.</title>
        <authorList>
            <consortium name="DOE Joint Genome Institute"/>
            <person name="Mujic A.B."/>
            <person name="Kuo A."/>
            <person name="Tritt A."/>
            <person name="Lipzen A."/>
            <person name="Chen C."/>
            <person name="Johnson J."/>
            <person name="Sharma A."/>
            <person name="Barry K."/>
            <person name="Grigoriev I.V."/>
            <person name="Spatafora J.W."/>
        </authorList>
    </citation>
    <scope>NUCLEOTIDE SEQUENCE [LARGE SCALE GENOMIC DNA]</scope>
    <source>
        <strain evidence="2 3">AM-OR11-026</strain>
    </source>
</reference>
<dbReference type="OrthoDB" id="2669319at2759"/>
<feature type="region of interest" description="Disordered" evidence="1">
    <location>
        <begin position="1"/>
        <end position="23"/>
    </location>
</feature>
<dbReference type="EMBL" id="KV450227">
    <property type="protein sequence ID" value="OAX30591.1"/>
    <property type="molecule type" value="Genomic_DNA"/>
</dbReference>
<dbReference type="AlphaFoldDB" id="A0A1B7MDB4"/>
<evidence type="ECO:0000313" key="2">
    <source>
        <dbReference type="EMBL" id="OAX30591.1"/>
    </source>
</evidence>
<protein>
    <submittedName>
        <fullName evidence="2">Uncharacterized protein</fullName>
    </submittedName>
</protein>
<sequence length="92" mass="9582">MYGASPTVSESYSPMVATPTQSKNGAYLVRGLPQGSEEGALEKITGLKRLGCKAPPPLCLGDINQADGEIGCILVDRDDTDAESADGSDQDH</sequence>
<organism evidence="2 3">
    <name type="scientific">Rhizopogon vinicolor AM-OR11-026</name>
    <dbReference type="NCBI Taxonomy" id="1314800"/>
    <lineage>
        <taxon>Eukaryota</taxon>
        <taxon>Fungi</taxon>
        <taxon>Dikarya</taxon>
        <taxon>Basidiomycota</taxon>
        <taxon>Agaricomycotina</taxon>
        <taxon>Agaricomycetes</taxon>
        <taxon>Agaricomycetidae</taxon>
        <taxon>Boletales</taxon>
        <taxon>Suillineae</taxon>
        <taxon>Rhizopogonaceae</taxon>
        <taxon>Rhizopogon</taxon>
    </lineage>
</organism>
<dbReference type="Proteomes" id="UP000092154">
    <property type="component" value="Unassembled WGS sequence"/>
</dbReference>